<dbReference type="EMBL" id="QSHL01000001">
    <property type="protein sequence ID" value="RHC10338.1"/>
    <property type="molecule type" value="Genomic_DNA"/>
</dbReference>
<dbReference type="NCBIfam" id="TIGR04226">
    <property type="entry name" value="RrgB_K2N_iso_D2"/>
    <property type="match status" value="1"/>
</dbReference>
<comment type="caution">
    <text evidence="1">The sequence shown here is derived from an EMBL/GenBank/DDBJ whole genome shotgun (WGS) entry which is preliminary data.</text>
</comment>
<reference evidence="1 2" key="1">
    <citation type="submission" date="2018-08" db="EMBL/GenBank/DDBJ databases">
        <title>A genome reference for cultivated species of the human gut microbiota.</title>
        <authorList>
            <person name="Zou Y."/>
            <person name="Xue W."/>
            <person name="Luo G."/>
        </authorList>
    </citation>
    <scope>NUCLEOTIDE SEQUENCE [LARGE SCALE GENOMIC DNA]</scope>
    <source>
        <strain evidence="1 2">AM37-4AC</strain>
    </source>
</reference>
<proteinExistence type="predicted"/>
<name>A0A454HLY7_9FIRM</name>
<dbReference type="InterPro" id="IPR026466">
    <property type="entry name" value="Fim_isopep_form_D2_dom"/>
</dbReference>
<sequence>MRKSEKSLYTSTASLVSVTGGTNVNMKSNSPTVEKKVNSKNADDVYIGDEVTYTLTSKVPDMTGYISYVFNLRYLE</sequence>
<protein>
    <submittedName>
        <fullName evidence="1">Isopeptide-forming domain-containing fimbrial protein</fullName>
    </submittedName>
</protein>
<accession>A0A454HLY7</accession>
<dbReference type="AlphaFoldDB" id="A0A454HLY7"/>
<gene>
    <name evidence="1" type="ORF">DW859_02690</name>
</gene>
<organism evidence="1 2">
    <name type="scientific">Blautia obeum</name>
    <dbReference type="NCBI Taxonomy" id="40520"/>
    <lineage>
        <taxon>Bacteria</taxon>
        <taxon>Bacillati</taxon>
        <taxon>Bacillota</taxon>
        <taxon>Clostridia</taxon>
        <taxon>Lachnospirales</taxon>
        <taxon>Lachnospiraceae</taxon>
        <taxon>Blautia</taxon>
    </lineage>
</organism>
<dbReference type="Proteomes" id="UP000265808">
    <property type="component" value="Unassembled WGS sequence"/>
</dbReference>
<dbReference type="Gene3D" id="2.60.40.740">
    <property type="match status" value="1"/>
</dbReference>
<evidence type="ECO:0000313" key="2">
    <source>
        <dbReference type="Proteomes" id="UP000265808"/>
    </source>
</evidence>
<evidence type="ECO:0000313" key="1">
    <source>
        <dbReference type="EMBL" id="RHC10338.1"/>
    </source>
</evidence>
<dbReference type="RefSeq" id="WP_117996851.1">
    <property type="nucleotide sequence ID" value="NZ_QSHL01000001.1"/>
</dbReference>